<sequence length="122" mass="14131">MAPEEHFSGPERDESERMNSFNEWTAEIEGGEEIAQLLALQLDTSTRVRNNYNVRLGKDHHLRPLRNLRRHFAGKIMASIFLGSKRVVMIEYLDRRATVTCSLDVEQIEKCITKIEKDDEAN</sequence>
<evidence type="ECO:0000256" key="1">
    <source>
        <dbReference type="SAM" id="MobiDB-lite"/>
    </source>
</evidence>
<dbReference type="OrthoDB" id="7473977at2759"/>
<feature type="compositionally biased region" description="Basic and acidic residues" evidence="1">
    <location>
        <begin position="1"/>
        <end position="17"/>
    </location>
</feature>
<keyword evidence="3" id="KW-1185">Reference proteome</keyword>
<evidence type="ECO:0000313" key="2">
    <source>
        <dbReference type="EMBL" id="GBP21763.1"/>
    </source>
</evidence>
<evidence type="ECO:0000313" key="3">
    <source>
        <dbReference type="Proteomes" id="UP000299102"/>
    </source>
</evidence>
<gene>
    <name evidence="2" type="ORF">EVAR_10941_1</name>
</gene>
<name>A0A4C1U5V7_EUMVA</name>
<comment type="caution">
    <text evidence="2">The sequence shown here is derived from an EMBL/GenBank/DDBJ whole genome shotgun (WGS) entry which is preliminary data.</text>
</comment>
<dbReference type="Proteomes" id="UP000299102">
    <property type="component" value="Unassembled WGS sequence"/>
</dbReference>
<accession>A0A4C1U5V7</accession>
<reference evidence="2 3" key="1">
    <citation type="journal article" date="2019" name="Commun. Biol.">
        <title>The bagworm genome reveals a unique fibroin gene that provides high tensile strength.</title>
        <authorList>
            <person name="Kono N."/>
            <person name="Nakamura H."/>
            <person name="Ohtoshi R."/>
            <person name="Tomita M."/>
            <person name="Numata K."/>
            <person name="Arakawa K."/>
        </authorList>
    </citation>
    <scope>NUCLEOTIDE SEQUENCE [LARGE SCALE GENOMIC DNA]</scope>
</reference>
<feature type="region of interest" description="Disordered" evidence="1">
    <location>
        <begin position="1"/>
        <end position="20"/>
    </location>
</feature>
<protein>
    <submittedName>
        <fullName evidence="2">Uncharacterized protein</fullName>
    </submittedName>
</protein>
<organism evidence="2 3">
    <name type="scientific">Eumeta variegata</name>
    <name type="common">Bagworm moth</name>
    <name type="synonym">Eumeta japonica</name>
    <dbReference type="NCBI Taxonomy" id="151549"/>
    <lineage>
        <taxon>Eukaryota</taxon>
        <taxon>Metazoa</taxon>
        <taxon>Ecdysozoa</taxon>
        <taxon>Arthropoda</taxon>
        <taxon>Hexapoda</taxon>
        <taxon>Insecta</taxon>
        <taxon>Pterygota</taxon>
        <taxon>Neoptera</taxon>
        <taxon>Endopterygota</taxon>
        <taxon>Lepidoptera</taxon>
        <taxon>Glossata</taxon>
        <taxon>Ditrysia</taxon>
        <taxon>Tineoidea</taxon>
        <taxon>Psychidae</taxon>
        <taxon>Oiketicinae</taxon>
        <taxon>Eumeta</taxon>
    </lineage>
</organism>
<dbReference type="EMBL" id="BGZK01000132">
    <property type="protein sequence ID" value="GBP21763.1"/>
    <property type="molecule type" value="Genomic_DNA"/>
</dbReference>
<proteinExistence type="predicted"/>
<dbReference type="AlphaFoldDB" id="A0A4C1U5V7"/>